<comment type="caution">
    <text evidence="1">The sequence shown here is derived from an EMBL/GenBank/DDBJ whole genome shotgun (WGS) entry which is preliminary data.</text>
</comment>
<gene>
    <name evidence="1" type="ORF">VP01_707g5</name>
</gene>
<sequence length="222" mass="24742">MANPMPEDFFNLQNKFPQMGKTVESVLPDGTAVKSSMVINKTFLKLPAEFHSDHNPRKVAYNGSNFPIWEGDVNMTLQDNRKQAAISCMFHASINNALLGISKCSQSNRLHKLNWTDQFITLASNKAPGLDVEIARWSKIMAELAALKITWDKAVGLVLQKSFLAPAGLEKPSFSNLTTFIQAASSKSKNKTCTEVDYQPMDLDAIHADRYHPQGRCDMPHC</sequence>
<dbReference type="AlphaFoldDB" id="A0A0L6UFT3"/>
<dbReference type="OrthoDB" id="2506627at2759"/>
<dbReference type="VEuPathDB" id="FungiDB:VP01_707g5"/>
<keyword evidence="2" id="KW-1185">Reference proteome</keyword>
<name>A0A0L6UFT3_9BASI</name>
<protein>
    <submittedName>
        <fullName evidence="1">Uncharacterized protein</fullName>
    </submittedName>
</protein>
<evidence type="ECO:0000313" key="1">
    <source>
        <dbReference type="EMBL" id="KNZ46665.1"/>
    </source>
</evidence>
<evidence type="ECO:0000313" key="2">
    <source>
        <dbReference type="Proteomes" id="UP000037035"/>
    </source>
</evidence>
<dbReference type="EMBL" id="LAVV01012472">
    <property type="protein sequence ID" value="KNZ46665.1"/>
    <property type="molecule type" value="Genomic_DNA"/>
</dbReference>
<reference evidence="1 2" key="1">
    <citation type="submission" date="2015-08" db="EMBL/GenBank/DDBJ databases">
        <title>Next Generation Sequencing and Analysis of the Genome of Puccinia sorghi L Schw, the Causal Agent of Maize Common Rust.</title>
        <authorList>
            <person name="Rochi L."/>
            <person name="Burguener G."/>
            <person name="Darino M."/>
            <person name="Turjanski A."/>
            <person name="Kreff E."/>
            <person name="Dieguez M.J."/>
            <person name="Sacco F."/>
        </authorList>
    </citation>
    <scope>NUCLEOTIDE SEQUENCE [LARGE SCALE GENOMIC DNA]</scope>
    <source>
        <strain evidence="1 2">RO10H11247</strain>
    </source>
</reference>
<proteinExistence type="predicted"/>
<organism evidence="1 2">
    <name type="scientific">Puccinia sorghi</name>
    <dbReference type="NCBI Taxonomy" id="27349"/>
    <lineage>
        <taxon>Eukaryota</taxon>
        <taxon>Fungi</taxon>
        <taxon>Dikarya</taxon>
        <taxon>Basidiomycota</taxon>
        <taxon>Pucciniomycotina</taxon>
        <taxon>Pucciniomycetes</taxon>
        <taxon>Pucciniales</taxon>
        <taxon>Pucciniaceae</taxon>
        <taxon>Puccinia</taxon>
    </lineage>
</organism>
<dbReference type="Proteomes" id="UP000037035">
    <property type="component" value="Unassembled WGS sequence"/>
</dbReference>
<accession>A0A0L6UFT3</accession>